<keyword evidence="7" id="KW-1185">Reference proteome</keyword>
<keyword evidence="2" id="KW-0106">Calcium</keyword>
<evidence type="ECO:0000256" key="2">
    <source>
        <dbReference type="ARBA" id="ARBA00022837"/>
    </source>
</evidence>
<feature type="transmembrane region" description="Helical" evidence="3">
    <location>
        <begin position="330"/>
        <end position="361"/>
    </location>
</feature>
<dbReference type="GO" id="GO:0005509">
    <property type="term" value="F:calcium ion binding"/>
    <property type="evidence" value="ECO:0007669"/>
    <property type="project" value="InterPro"/>
</dbReference>
<dbReference type="PROSITE" id="PS00018">
    <property type="entry name" value="EF_HAND_1"/>
    <property type="match status" value="1"/>
</dbReference>
<dbReference type="InterPro" id="IPR002048">
    <property type="entry name" value="EF_hand_dom"/>
</dbReference>
<sequence length="431" mass="49286">MNGYQEVTSASNRVETLKKLFSEIDLNKDQVLSFHEFHEYLSKKSGKEFNQELLGEIFRTIDRDKNSVINLSEFVQGFSKAENIITGQISQVKARIAENSESYTNAQRNLVEAKAKSMQNIAENNLYIVVKKAEGLKAGGVTGNKAPMVRIICDGNSMDTTPVPNPTNPEWNQSFTFPITSDKGVIRIEVWDTERNKPTNFIGELAIPLQALENQDLHEDMLEIKAKNSEKAQGKILISLQWIYDLPLYLEKLIAEYEGALKEDKLELDSLETYMKELLAPIKTSQLPEWIKSNQKIEVIEKNVSEKVNNLFEKTLGNTIRWQKMTVVSIYLFLGLSVLAMFLRADFLNLTISIAALLFYIKQMDIPLNFRVVTALIIVSQFYDIFWLWNYFHAWIVAGVFFKVALIVSIVNFFGKFVFGAVFWKNSIDLT</sequence>
<dbReference type="PANTHER" id="PTHR45911">
    <property type="entry name" value="C2 DOMAIN-CONTAINING PROTEIN"/>
    <property type="match status" value="1"/>
</dbReference>
<evidence type="ECO:0000313" key="7">
    <source>
        <dbReference type="Proteomes" id="UP000187209"/>
    </source>
</evidence>
<organism evidence="6 7">
    <name type="scientific">Stentor coeruleus</name>
    <dbReference type="NCBI Taxonomy" id="5963"/>
    <lineage>
        <taxon>Eukaryota</taxon>
        <taxon>Sar</taxon>
        <taxon>Alveolata</taxon>
        <taxon>Ciliophora</taxon>
        <taxon>Postciliodesmatophora</taxon>
        <taxon>Heterotrichea</taxon>
        <taxon>Heterotrichida</taxon>
        <taxon>Stentoridae</taxon>
        <taxon>Stentor</taxon>
    </lineage>
</organism>
<accession>A0A1R2ASV6</accession>
<evidence type="ECO:0000313" key="6">
    <source>
        <dbReference type="EMBL" id="OMJ67597.1"/>
    </source>
</evidence>
<keyword evidence="1" id="KW-0479">Metal-binding</keyword>
<evidence type="ECO:0008006" key="8">
    <source>
        <dbReference type="Google" id="ProtNLM"/>
    </source>
</evidence>
<comment type="caution">
    <text evidence="6">The sequence shown here is derived from an EMBL/GenBank/DDBJ whole genome shotgun (WGS) entry which is preliminary data.</text>
</comment>
<evidence type="ECO:0000259" key="4">
    <source>
        <dbReference type="PROSITE" id="PS50004"/>
    </source>
</evidence>
<dbReference type="InterPro" id="IPR035892">
    <property type="entry name" value="C2_domain_sf"/>
</dbReference>
<dbReference type="SUPFAM" id="SSF47473">
    <property type="entry name" value="EF-hand"/>
    <property type="match status" value="1"/>
</dbReference>
<dbReference type="InterPro" id="IPR018247">
    <property type="entry name" value="EF_Hand_1_Ca_BS"/>
</dbReference>
<proteinExistence type="predicted"/>
<evidence type="ECO:0000256" key="1">
    <source>
        <dbReference type="ARBA" id="ARBA00022723"/>
    </source>
</evidence>
<dbReference type="CDD" id="cd00030">
    <property type="entry name" value="C2"/>
    <property type="match status" value="1"/>
</dbReference>
<evidence type="ECO:0000256" key="3">
    <source>
        <dbReference type="SAM" id="Phobius"/>
    </source>
</evidence>
<dbReference type="Pfam" id="PF13499">
    <property type="entry name" value="EF-hand_7"/>
    <property type="match status" value="1"/>
</dbReference>
<dbReference type="SUPFAM" id="SSF49562">
    <property type="entry name" value="C2 domain (Calcium/lipid-binding domain, CaLB)"/>
    <property type="match status" value="1"/>
</dbReference>
<dbReference type="PANTHER" id="PTHR45911:SF4">
    <property type="entry name" value="MULTIPLE C2 AND TRANSMEMBRANE DOMAIN-CONTAINING PROTEIN"/>
    <property type="match status" value="1"/>
</dbReference>
<dbReference type="PROSITE" id="PS50222">
    <property type="entry name" value="EF_HAND_2"/>
    <property type="match status" value="2"/>
</dbReference>
<feature type="transmembrane region" description="Helical" evidence="3">
    <location>
        <begin position="368"/>
        <end position="389"/>
    </location>
</feature>
<keyword evidence="3" id="KW-0812">Transmembrane</keyword>
<dbReference type="PROSITE" id="PS50004">
    <property type="entry name" value="C2"/>
    <property type="match status" value="1"/>
</dbReference>
<dbReference type="Gene3D" id="2.60.40.150">
    <property type="entry name" value="C2 domain"/>
    <property type="match status" value="1"/>
</dbReference>
<dbReference type="EMBL" id="MPUH01001468">
    <property type="protein sequence ID" value="OMJ67597.1"/>
    <property type="molecule type" value="Genomic_DNA"/>
</dbReference>
<dbReference type="SMART" id="SM00054">
    <property type="entry name" value="EFh"/>
    <property type="match status" value="2"/>
</dbReference>
<feature type="domain" description="EF-hand" evidence="5">
    <location>
        <begin position="49"/>
        <end position="84"/>
    </location>
</feature>
<keyword evidence="3" id="KW-1133">Transmembrane helix</keyword>
<feature type="domain" description="C2" evidence="4">
    <location>
        <begin position="107"/>
        <end position="222"/>
    </location>
</feature>
<feature type="transmembrane region" description="Helical" evidence="3">
    <location>
        <begin position="395"/>
        <end position="415"/>
    </location>
</feature>
<dbReference type="CDD" id="cd00051">
    <property type="entry name" value="EFh"/>
    <property type="match status" value="1"/>
</dbReference>
<dbReference type="InterPro" id="IPR011992">
    <property type="entry name" value="EF-hand-dom_pair"/>
</dbReference>
<evidence type="ECO:0000259" key="5">
    <source>
        <dbReference type="PROSITE" id="PS50222"/>
    </source>
</evidence>
<dbReference type="SMART" id="SM00239">
    <property type="entry name" value="C2"/>
    <property type="match status" value="1"/>
</dbReference>
<reference evidence="6 7" key="1">
    <citation type="submission" date="2016-11" db="EMBL/GenBank/DDBJ databases">
        <title>The macronuclear genome of Stentor coeruleus: a giant cell with tiny introns.</title>
        <authorList>
            <person name="Slabodnick M."/>
            <person name="Ruby J.G."/>
            <person name="Reiff S.B."/>
            <person name="Swart E.C."/>
            <person name="Gosai S."/>
            <person name="Prabakaran S."/>
            <person name="Witkowska E."/>
            <person name="Larue G.E."/>
            <person name="Fisher S."/>
            <person name="Freeman R.M."/>
            <person name="Gunawardena J."/>
            <person name="Chu W."/>
            <person name="Stover N.A."/>
            <person name="Gregory B.D."/>
            <person name="Nowacki M."/>
            <person name="Derisi J."/>
            <person name="Roy S.W."/>
            <person name="Marshall W.F."/>
            <person name="Sood P."/>
        </authorList>
    </citation>
    <scope>NUCLEOTIDE SEQUENCE [LARGE SCALE GENOMIC DNA]</scope>
    <source>
        <strain evidence="6">WM001</strain>
    </source>
</reference>
<dbReference type="Proteomes" id="UP000187209">
    <property type="component" value="Unassembled WGS sequence"/>
</dbReference>
<protein>
    <recommendedName>
        <fullName evidence="8">C2 domain-containing protein</fullName>
    </recommendedName>
</protein>
<keyword evidence="3" id="KW-0472">Membrane</keyword>
<dbReference type="GO" id="GO:0016020">
    <property type="term" value="C:membrane"/>
    <property type="evidence" value="ECO:0007669"/>
    <property type="project" value="TreeGrafter"/>
</dbReference>
<gene>
    <name evidence="6" type="ORF">SteCoe_35194</name>
</gene>
<dbReference type="Gene3D" id="1.10.238.10">
    <property type="entry name" value="EF-hand"/>
    <property type="match status" value="1"/>
</dbReference>
<dbReference type="OrthoDB" id="292376at2759"/>
<feature type="domain" description="EF-hand" evidence="5">
    <location>
        <begin position="12"/>
        <end position="47"/>
    </location>
</feature>
<dbReference type="InterPro" id="IPR000008">
    <property type="entry name" value="C2_dom"/>
</dbReference>
<dbReference type="Pfam" id="PF00168">
    <property type="entry name" value="C2"/>
    <property type="match status" value="1"/>
</dbReference>
<dbReference type="AlphaFoldDB" id="A0A1R2ASV6"/>
<name>A0A1R2ASV6_9CILI</name>